<proteinExistence type="predicted"/>
<feature type="region of interest" description="Disordered" evidence="1">
    <location>
        <begin position="68"/>
        <end position="92"/>
    </location>
</feature>
<dbReference type="EMBL" id="VSSQ01045749">
    <property type="protein sequence ID" value="MPM99654.1"/>
    <property type="molecule type" value="Genomic_DNA"/>
</dbReference>
<comment type="caution">
    <text evidence="2">The sequence shown here is derived from an EMBL/GenBank/DDBJ whole genome shotgun (WGS) entry which is preliminary data.</text>
</comment>
<accession>A0A645EC90</accession>
<protein>
    <submittedName>
        <fullName evidence="2">Uncharacterized protein</fullName>
    </submittedName>
</protein>
<evidence type="ECO:0000313" key="2">
    <source>
        <dbReference type="EMBL" id="MPM99654.1"/>
    </source>
</evidence>
<evidence type="ECO:0000256" key="1">
    <source>
        <dbReference type="SAM" id="MobiDB-lite"/>
    </source>
</evidence>
<gene>
    <name evidence="2" type="ORF">SDC9_146847</name>
</gene>
<dbReference type="AlphaFoldDB" id="A0A645EC90"/>
<reference evidence="2" key="1">
    <citation type="submission" date="2019-08" db="EMBL/GenBank/DDBJ databases">
        <authorList>
            <person name="Kucharzyk K."/>
            <person name="Murdoch R.W."/>
            <person name="Higgins S."/>
            <person name="Loffler F."/>
        </authorList>
    </citation>
    <scope>NUCLEOTIDE SEQUENCE</scope>
</reference>
<sequence length="92" mass="10241">MADIGWNYHSPFRHFGTNKLFRTAFGGGHRPHLRGRFAAQSAGQLRIAGHISTPWNLLIYHKKRTKQSPAAKKIGGRSSGRLKPKVISTSYG</sequence>
<organism evidence="2">
    <name type="scientific">bioreactor metagenome</name>
    <dbReference type="NCBI Taxonomy" id="1076179"/>
    <lineage>
        <taxon>unclassified sequences</taxon>
        <taxon>metagenomes</taxon>
        <taxon>ecological metagenomes</taxon>
    </lineage>
</organism>
<name>A0A645EC90_9ZZZZ</name>